<protein>
    <submittedName>
        <fullName evidence="1">Uncharacterized protein</fullName>
    </submittedName>
</protein>
<dbReference type="AlphaFoldDB" id="A0A1G2KQI7"/>
<reference evidence="1 2" key="1">
    <citation type="journal article" date="2016" name="Nat. Commun.">
        <title>Thousands of microbial genomes shed light on interconnected biogeochemical processes in an aquifer system.</title>
        <authorList>
            <person name="Anantharaman K."/>
            <person name="Brown C.T."/>
            <person name="Hug L.A."/>
            <person name="Sharon I."/>
            <person name="Castelle C.J."/>
            <person name="Probst A.J."/>
            <person name="Thomas B.C."/>
            <person name="Singh A."/>
            <person name="Wilkins M.J."/>
            <person name="Karaoz U."/>
            <person name="Brodie E.L."/>
            <person name="Williams K.H."/>
            <person name="Hubbard S.S."/>
            <person name="Banfield J.F."/>
        </authorList>
    </citation>
    <scope>NUCLEOTIDE SEQUENCE [LARGE SCALE GENOMIC DNA]</scope>
</reference>
<name>A0A1G2KQI7_9BACT</name>
<evidence type="ECO:0000313" key="2">
    <source>
        <dbReference type="Proteomes" id="UP000177362"/>
    </source>
</evidence>
<accession>A0A1G2KQI7</accession>
<organism evidence="1 2">
    <name type="scientific">Candidatus Sungbacteria bacterium RIFCSPHIGHO2_02_FULL_49_12</name>
    <dbReference type="NCBI Taxonomy" id="1802271"/>
    <lineage>
        <taxon>Bacteria</taxon>
        <taxon>Candidatus Sungiibacteriota</taxon>
    </lineage>
</organism>
<gene>
    <name evidence="1" type="ORF">A3C11_03040</name>
</gene>
<evidence type="ECO:0000313" key="1">
    <source>
        <dbReference type="EMBL" id="OHA01686.1"/>
    </source>
</evidence>
<comment type="caution">
    <text evidence="1">The sequence shown here is derived from an EMBL/GenBank/DDBJ whole genome shotgun (WGS) entry which is preliminary data.</text>
</comment>
<proteinExistence type="predicted"/>
<dbReference type="EMBL" id="MHQJ01000010">
    <property type="protein sequence ID" value="OHA01686.1"/>
    <property type="molecule type" value="Genomic_DNA"/>
</dbReference>
<sequence>MIVKILRGIGAPGKLWTGDSPESGAVVDALFIERRCTTEGCARTVRKLRAHALHASAEVVSALELPTLLVTMGGVGSIHVDEATPWSLVAWNWSARVGGHAILNPVLQVAGYYSRDELPPAREGYKWIRTYAGSTLSEFVLLAEDESRHRLPVVELDGTCPPCRERVDVAGLVTQHGDVLVTIDDAEAAGLCIRGVEQFSQRHFGGAAEVRLAELVPHMTDANVRRAVEYKLRALDLMK</sequence>
<dbReference type="Proteomes" id="UP000177362">
    <property type="component" value="Unassembled WGS sequence"/>
</dbReference>